<dbReference type="EMBL" id="CP032819">
    <property type="protein sequence ID" value="AZS29396.1"/>
    <property type="molecule type" value="Genomic_DNA"/>
</dbReference>
<reference evidence="1 2" key="1">
    <citation type="submission" date="2018-10" db="EMBL/GenBank/DDBJ databases">
        <title>Butyricimonas faecalis sp. nov., isolated from human faeces and emended description of the genus Butyricimonas.</title>
        <authorList>
            <person name="Le Roy T."/>
            <person name="Van der Smissen P."/>
            <person name="Paquot A."/>
            <person name="Delzenne N."/>
            <person name="Muccioli G."/>
            <person name="Collet J.-F."/>
            <person name="Cani P.D."/>
        </authorList>
    </citation>
    <scope>NUCLEOTIDE SEQUENCE [LARGE SCALE GENOMIC DNA]</scope>
    <source>
        <strain evidence="1 2">H184</strain>
    </source>
</reference>
<dbReference type="InterPro" id="IPR043769">
    <property type="entry name" value="DUF5715"/>
</dbReference>
<evidence type="ECO:0000313" key="1">
    <source>
        <dbReference type="EMBL" id="AZS29396.1"/>
    </source>
</evidence>
<dbReference type="OrthoDB" id="1523789at2"/>
<gene>
    <name evidence="1" type="ORF">D8S85_07340</name>
</gene>
<dbReference type="Pfam" id="PF18979">
    <property type="entry name" value="DUF5715"/>
    <property type="match status" value="1"/>
</dbReference>
<proteinExistence type="predicted"/>
<name>A0A3Q9IMN0_9BACT</name>
<dbReference type="KEGG" id="buy:D8S85_07340"/>
<dbReference type="PROSITE" id="PS51257">
    <property type="entry name" value="PROKAR_LIPOPROTEIN"/>
    <property type="match status" value="1"/>
</dbReference>
<evidence type="ECO:0000313" key="2">
    <source>
        <dbReference type="Proteomes" id="UP000270673"/>
    </source>
</evidence>
<keyword evidence="2" id="KW-1185">Reference proteome</keyword>
<protein>
    <submittedName>
        <fullName evidence="1">Uncharacterized protein</fullName>
    </submittedName>
</protein>
<dbReference type="Proteomes" id="UP000270673">
    <property type="component" value="Chromosome"/>
</dbReference>
<organism evidence="1 2">
    <name type="scientific">Butyricimonas faecalis</name>
    <dbReference type="NCBI Taxonomy" id="2093856"/>
    <lineage>
        <taxon>Bacteria</taxon>
        <taxon>Pseudomonadati</taxon>
        <taxon>Bacteroidota</taxon>
        <taxon>Bacteroidia</taxon>
        <taxon>Bacteroidales</taxon>
        <taxon>Odoribacteraceae</taxon>
        <taxon>Butyricimonas</taxon>
    </lineage>
</organism>
<accession>A0A3Q9IMN0</accession>
<dbReference type="AlphaFoldDB" id="A0A3Q9IMN0"/>
<dbReference type="RefSeq" id="WP_106480142.1">
    <property type="nucleotide sequence ID" value="NZ_CP032819.1"/>
</dbReference>
<sequence length="210" mass="24169">MRRTVWYYTVVCVLLIWVGACKENEKSKKPFVYFKNYQRTFNDLNDRHLSSAKRLGITPLKSSEDLSKADRNLKEIKSCKLFQVDKLTHSEPYLVPEACDLLADIARNFKDSLYQKGLPSHSIVVTSVLRTGSSVKDLRKSNGNASANSAHVYGTTFDVAYTRFKKDGRKEAPEEKLKSVLAEVLQDLRLQKKCYVRYEFKQGCFHITTR</sequence>